<name>A0A6C0M224_9ZZZZ</name>
<dbReference type="EMBL" id="MN740609">
    <property type="protein sequence ID" value="QHU35562.1"/>
    <property type="molecule type" value="Genomic_DNA"/>
</dbReference>
<reference evidence="2" key="1">
    <citation type="journal article" date="2020" name="Nature">
        <title>Giant virus diversity and host interactions through global metagenomics.</title>
        <authorList>
            <person name="Schulz F."/>
            <person name="Roux S."/>
            <person name="Paez-Espino D."/>
            <person name="Jungbluth S."/>
            <person name="Walsh D.A."/>
            <person name="Denef V.J."/>
            <person name="McMahon K.D."/>
            <person name="Konstantinidis K.T."/>
            <person name="Eloe-Fadrosh E.A."/>
            <person name="Kyrpides N.C."/>
            <person name="Woyke T."/>
        </authorList>
    </citation>
    <scope>NUCLEOTIDE SEQUENCE</scope>
    <source>
        <strain evidence="2">GVMAG-S-1029409-49</strain>
    </source>
</reference>
<sequence>MQNQSAFWFSVVAAVILLIIMILSAASASELRKVIHSSTQPPKEVDSAYKAAVWASVLSALGVVVMAFVAWVMYEGVAGAKGKWNVGTKSLADRLRFD</sequence>
<evidence type="ECO:0000313" key="2">
    <source>
        <dbReference type="EMBL" id="QHU35562.1"/>
    </source>
</evidence>
<feature type="transmembrane region" description="Helical" evidence="1">
    <location>
        <begin position="52"/>
        <end position="74"/>
    </location>
</feature>
<accession>A0A6C0M224</accession>
<keyword evidence="1" id="KW-0472">Membrane</keyword>
<keyword evidence="1" id="KW-0812">Transmembrane</keyword>
<protein>
    <submittedName>
        <fullName evidence="2">Uncharacterized protein</fullName>
    </submittedName>
</protein>
<evidence type="ECO:0000256" key="1">
    <source>
        <dbReference type="SAM" id="Phobius"/>
    </source>
</evidence>
<organism evidence="2">
    <name type="scientific">viral metagenome</name>
    <dbReference type="NCBI Taxonomy" id="1070528"/>
    <lineage>
        <taxon>unclassified sequences</taxon>
        <taxon>metagenomes</taxon>
        <taxon>organismal metagenomes</taxon>
    </lineage>
</organism>
<dbReference type="AlphaFoldDB" id="A0A6C0M224"/>
<proteinExistence type="predicted"/>
<keyword evidence="1" id="KW-1133">Transmembrane helix</keyword>